<protein>
    <submittedName>
        <fullName evidence="1">Uncharacterized protein</fullName>
    </submittedName>
</protein>
<sequence length="91" mass="9631">MPQHLGIPLQQPPIPLPSFPLPILPLTIHHRDTRHDQTQTQHTEIDGVAGDVARGVGGDVGECCDEGGDVGEADLETRGGGPYVVWCGVVC</sequence>
<dbReference type="AlphaFoldDB" id="A0A4Y8CHV1"/>
<evidence type="ECO:0000313" key="2">
    <source>
        <dbReference type="Proteomes" id="UP000297299"/>
    </source>
</evidence>
<accession>A0A4Y8CHV1</accession>
<organism evidence="1 2">
    <name type="scientific">Botryotinia calthae</name>
    <dbReference type="NCBI Taxonomy" id="38488"/>
    <lineage>
        <taxon>Eukaryota</taxon>
        <taxon>Fungi</taxon>
        <taxon>Dikarya</taxon>
        <taxon>Ascomycota</taxon>
        <taxon>Pezizomycotina</taxon>
        <taxon>Leotiomycetes</taxon>
        <taxon>Helotiales</taxon>
        <taxon>Sclerotiniaceae</taxon>
        <taxon>Botryotinia</taxon>
    </lineage>
</organism>
<evidence type="ECO:0000313" key="1">
    <source>
        <dbReference type="EMBL" id="TEY34116.1"/>
    </source>
</evidence>
<dbReference type="EMBL" id="PHWZ01000643">
    <property type="protein sequence ID" value="TEY34116.1"/>
    <property type="molecule type" value="Genomic_DNA"/>
</dbReference>
<proteinExistence type="predicted"/>
<comment type="caution">
    <text evidence="1">The sequence shown here is derived from an EMBL/GenBank/DDBJ whole genome shotgun (WGS) entry which is preliminary data.</text>
</comment>
<dbReference type="Proteomes" id="UP000297299">
    <property type="component" value="Unassembled WGS sequence"/>
</dbReference>
<gene>
    <name evidence="1" type="ORF">BOTCAL_0646g00010</name>
</gene>
<keyword evidence="2" id="KW-1185">Reference proteome</keyword>
<reference evidence="1 2" key="1">
    <citation type="submission" date="2017-11" db="EMBL/GenBank/DDBJ databases">
        <title>Comparative genomics of Botrytis spp.</title>
        <authorList>
            <person name="Valero-Jimenez C.A."/>
            <person name="Tapia P."/>
            <person name="Veloso J."/>
            <person name="Silva-Moreno E."/>
            <person name="Staats M."/>
            <person name="Valdes J.H."/>
            <person name="Van Kan J.A.L."/>
        </authorList>
    </citation>
    <scope>NUCLEOTIDE SEQUENCE [LARGE SCALE GENOMIC DNA]</scope>
    <source>
        <strain evidence="1 2">MUCL2830</strain>
    </source>
</reference>
<name>A0A4Y8CHV1_9HELO</name>